<keyword evidence="4" id="KW-1185">Reference proteome</keyword>
<gene>
    <name evidence="3" type="ORF">SAMN05216551_103231</name>
</gene>
<keyword evidence="2" id="KW-0472">Membrane</keyword>
<dbReference type="Proteomes" id="UP000243719">
    <property type="component" value="Unassembled WGS sequence"/>
</dbReference>
<evidence type="ECO:0000256" key="2">
    <source>
        <dbReference type="SAM" id="Phobius"/>
    </source>
</evidence>
<proteinExistence type="predicted"/>
<evidence type="ECO:0000313" key="3">
    <source>
        <dbReference type="EMBL" id="SDV47705.1"/>
    </source>
</evidence>
<name>A0A1H2PM99_9BURK</name>
<sequence length="202" mass="21109">MSIIVAGRFDTYPAAQAAAARLFENGFLEEDVSLFFVGPRGRHDKTPIGGDQQHDEGTKNAHKGAGIGSVIGAVVGAGIGAAMFNLVNSPIPLTVAAAGVGAWVGSLLGAMVRTRRDTAHSAQREPQNKVRHSGVIVAVHASETTRLRAGQILADAGASDLERANGRWTNGEWSDFDPVQPPQPLDVPTRSTKQAGADAIKV</sequence>
<dbReference type="AlphaFoldDB" id="A0A1H2PM99"/>
<keyword evidence="2" id="KW-1133">Transmembrane helix</keyword>
<dbReference type="EMBL" id="FNLO01000003">
    <property type="protein sequence ID" value="SDV47705.1"/>
    <property type="molecule type" value="Genomic_DNA"/>
</dbReference>
<accession>A0A1H2PM99</accession>
<evidence type="ECO:0000313" key="4">
    <source>
        <dbReference type="Proteomes" id="UP000243719"/>
    </source>
</evidence>
<keyword evidence="2" id="KW-0812">Transmembrane</keyword>
<dbReference type="STRING" id="1770053.SAMN05216551_103231"/>
<feature type="region of interest" description="Disordered" evidence="1">
    <location>
        <begin position="166"/>
        <end position="202"/>
    </location>
</feature>
<reference evidence="4" key="1">
    <citation type="submission" date="2016-09" db="EMBL/GenBank/DDBJ databases">
        <authorList>
            <person name="Varghese N."/>
            <person name="Submissions S."/>
        </authorList>
    </citation>
    <scope>NUCLEOTIDE SEQUENCE [LARGE SCALE GENOMIC DNA]</scope>
    <source>
        <strain evidence="4">JS23</strain>
    </source>
</reference>
<evidence type="ECO:0000256" key="1">
    <source>
        <dbReference type="SAM" id="MobiDB-lite"/>
    </source>
</evidence>
<dbReference type="RefSeq" id="WP_091906406.1">
    <property type="nucleotide sequence ID" value="NZ_FNLO01000003.1"/>
</dbReference>
<evidence type="ECO:0008006" key="5">
    <source>
        <dbReference type="Google" id="ProtNLM"/>
    </source>
</evidence>
<protein>
    <recommendedName>
        <fullName evidence="5">Glycine zipper domain-containing protein</fullName>
    </recommendedName>
</protein>
<organism evidence="3 4">
    <name type="scientific">Chitinasiproducens palmae</name>
    <dbReference type="NCBI Taxonomy" id="1770053"/>
    <lineage>
        <taxon>Bacteria</taxon>
        <taxon>Pseudomonadati</taxon>
        <taxon>Pseudomonadota</taxon>
        <taxon>Betaproteobacteria</taxon>
        <taxon>Burkholderiales</taxon>
        <taxon>Burkholderiaceae</taxon>
        <taxon>Chitinasiproducens</taxon>
    </lineage>
</organism>
<feature type="transmembrane region" description="Helical" evidence="2">
    <location>
        <begin position="93"/>
        <end position="112"/>
    </location>
</feature>
<dbReference type="OrthoDB" id="6369218at2"/>
<feature type="transmembrane region" description="Helical" evidence="2">
    <location>
        <begin position="67"/>
        <end position="87"/>
    </location>
</feature>